<evidence type="ECO:0000313" key="2">
    <source>
        <dbReference type="Proteomes" id="UP000887540"/>
    </source>
</evidence>
<dbReference type="WBParaSite" id="ACRNAN_scaffold19045.g16574.t1">
    <property type="protein sequence ID" value="ACRNAN_scaffold19045.g16574.t1"/>
    <property type="gene ID" value="ACRNAN_scaffold19045.g16574"/>
</dbReference>
<keyword evidence="2" id="KW-1185">Reference proteome</keyword>
<accession>A0A914D5X8</accession>
<reference evidence="3" key="1">
    <citation type="submission" date="2022-11" db="UniProtKB">
        <authorList>
            <consortium name="WormBaseParasite"/>
        </authorList>
    </citation>
    <scope>IDENTIFICATION</scope>
</reference>
<name>A0A914D5X8_9BILA</name>
<protein>
    <submittedName>
        <fullName evidence="3">TAR DNA-binding protein 43 N-terminal domain-containing protein</fullName>
    </submittedName>
</protein>
<feature type="domain" description="TAR DNA-binding protein 43 N-terminal" evidence="1">
    <location>
        <begin position="39"/>
        <end position="115"/>
    </location>
</feature>
<dbReference type="Proteomes" id="UP000887540">
    <property type="component" value="Unplaced"/>
</dbReference>
<organism evidence="2 3">
    <name type="scientific">Acrobeloides nanus</name>
    <dbReference type="NCBI Taxonomy" id="290746"/>
    <lineage>
        <taxon>Eukaryota</taxon>
        <taxon>Metazoa</taxon>
        <taxon>Ecdysozoa</taxon>
        <taxon>Nematoda</taxon>
        <taxon>Chromadorea</taxon>
        <taxon>Rhabditida</taxon>
        <taxon>Tylenchina</taxon>
        <taxon>Cephalobomorpha</taxon>
        <taxon>Cephaloboidea</taxon>
        <taxon>Cephalobidae</taxon>
        <taxon>Acrobeloides</taxon>
    </lineage>
</organism>
<dbReference type="InterPro" id="IPR041105">
    <property type="entry name" value="TDP-43_N"/>
</dbReference>
<proteinExistence type="predicted"/>
<dbReference type="AlphaFoldDB" id="A0A914D5X8"/>
<evidence type="ECO:0000313" key="3">
    <source>
        <dbReference type="WBParaSite" id="ACRNAN_scaffold19045.g16574.t1"/>
    </source>
</evidence>
<sequence length="134" mass="15257">MDHQLQEEIQRAKQLATTQHNSNVLKRPLTSSDLNIMIFISVKESEQSPEIVELPLEQNRLTIITLKETFPGASGLFYRTNDRLKAVGVISRDHVVNEPFFKEPIDGWTGKIYFTLKQPKSRPTTPVIEGIPTI</sequence>
<dbReference type="Pfam" id="PF18694">
    <property type="entry name" value="TDP-43_N"/>
    <property type="match status" value="1"/>
</dbReference>
<evidence type="ECO:0000259" key="1">
    <source>
        <dbReference type="Pfam" id="PF18694"/>
    </source>
</evidence>